<keyword evidence="5" id="KW-0812">Transmembrane</keyword>
<reference evidence="6" key="2">
    <citation type="submission" date="2022-01" db="EMBL/GenBank/DDBJ databases">
        <authorList>
            <person name="Yamashiro T."/>
            <person name="Shiraishi A."/>
            <person name="Satake H."/>
            <person name="Nakayama K."/>
        </authorList>
    </citation>
    <scope>NUCLEOTIDE SEQUENCE</scope>
</reference>
<keyword evidence="2" id="KW-0378">Hydrolase</keyword>
<evidence type="ECO:0000313" key="6">
    <source>
        <dbReference type="EMBL" id="GJT59471.1"/>
    </source>
</evidence>
<organism evidence="6 7">
    <name type="scientific">Tanacetum coccineum</name>
    <dbReference type="NCBI Taxonomy" id="301880"/>
    <lineage>
        <taxon>Eukaryota</taxon>
        <taxon>Viridiplantae</taxon>
        <taxon>Streptophyta</taxon>
        <taxon>Embryophyta</taxon>
        <taxon>Tracheophyta</taxon>
        <taxon>Spermatophyta</taxon>
        <taxon>Magnoliopsida</taxon>
        <taxon>eudicotyledons</taxon>
        <taxon>Gunneridae</taxon>
        <taxon>Pentapetalae</taxon>
        <taxon>asterids</taxon>
        <taxon>campanulids</taxon>
        <taxon>Asterales</taxon>
        <taxon>Asteraceae</taxon>
        <taxon>Asteroideae</taxon>
        <taxon>Anthemideae</taxon>
        <taxon>Anthemidinae</taxon>
        <taxon>Tanacetum</taxon>
    </lineage>
</organism>
<feature type="transmembrane region" description="Helical" evidence="5">
    <location>
        <begin position="12"/>
        <end position="30"/>
    </location>
</feature>
<dbReference type="InterPro" id="IPR017853">
    <property type="entry name" value="GH"/>
</dbReference>
<dbReference type="SUPFAM" id="SSF51445">
    <property type="entry name" value="(Trans)glycosidases"/>
    <property type="match status" value="1"/>
</dbReference>
<dbReference type="InterPro" id="IPR044965">
    <property type="entry name" value="Glyco_hydro_17_plant"/>
</dbReference>
<protein>
    <submittedName>
        <fullName evidence="6">Glucan endo-1,3-beta-glucosidase GVI</fullName>
    </submittedName>
</protein>
<comment type="caution">
    <text evidence="6">The sequence shown here is derived from an EMBL/GenBank/DDBJ whole genome shotgun (WGS) entry which is preliminary data.</text>
</comment>
<gene>
    <name evidence="6" type="ORF">Tco_1003004</name>
</gene>
<evidence type="ECO:0000256" key="2">
    <source>
        <dbReference type="ARBA" id="ARBA00022801"/>
    </source>
</evidence>
<proteinExistence type="inferred from homology"/>
<dbReference type="PANTHER" id="PTHR32227">
    <property type="entry name" value="GLUCAN ENDO-1,3-BETA-GLUCOSIDASE BG1-RELATED-RELATED"/>
    <property type="match status" value="1"/>
</dbReference>
<evidence type="ECO:0000256" key="5">
    <source>
        <dbReference type="SAM" id="Phobius"/>
    </source>
</evidence>
<keyword evidence="5" id="KW-0472">Membrane</keyword>
<evidence type="ECO:0000256" key="3">
    <source>
        <dbReference type="ARBA" id="ARBA00023295"/>
    </source>
</evidence>
<evidence type="ECO:0000256" key="1">
    <source>
        <dbReference type="ARBA" id="ARBA00008773"/>
    </source>
</evidence>
<accession>A0ABQ5F837</accession>
<evidence type="ECO:0000313" key="7">
    <source>
        <dbReference type="Proteomes" id="UP001151760"/>
    </source>
</evidence>
<sequence length="346" mass="37805">MTSLPHRIMGSTFSLINIFLLSIISLNFQVDGSVIGLNYGLLGDNIPPPNQVISLVKSRNVSRIRLFSPDHNVLNSLQNSGVEVIVGTFNNDTQGLATDINFAKNWVQTNIVPFSQMVTFRCISVGNEVIANDLASFVFPAIKNLNAALQSFNLGQIPVSTTIGIYLLASSSPPSNADFSSDVKPTMQEITGFLAGNGFPLLVTAYPYFSYVYDPSGIPLSFVLLNSTDVVVRDGNLEYTNMFDAMVDAMYWALEKVGAGSVEVVICESGWPSNGNGNFTTIGLAQTYNQNLVKHVLNSGTPKKPEKNVETYVFAIFNEDLKPPGVEQNFGLFYPNMSEVYHIDLN</sequence>
<reference evidence="6" key="1">
    <citation type="journal article" date="2022" name="Int. J. Mol. Sci.">
        <title>Draft Genome of Tanacetum Coccineum: Genomic Comparison of Closely Related Tanacetum-Family Plants.</title>
        <authorList>
            <person name="Yamashiro T."/>
            <person name="Shiraishi A."/>
            <person name="Nakayama K."/>
            <person name="Satake H."/>
        </authorList>
    </citation>
    <scope>NUCLEOTIDE SEQUENCE</scope>
</reference>
<comment type="similarity">
    <text evidence="1 4">Belongs to the glycosyl hydrolase 17 family.</text>
</comment>
<keyword evidence="3" id="KW-0326">Glycosidase</keyword>
<dbReference type="Gene3D" id="3.20.20.80">
    <property type="entry name" value="Glycosidases"/>
    <property type="match status" value="1"/>
</dbReference>
<keyword evidence="5" id="KW-1133">Transmembrane helix</keyword>
<keyword evidence="7" id="KW-1185">Reference proteome</keyword>
<dbReference type="Pfam" id="PF00332">
    <property type="entry name" value="Glyco_hydro_17"/>
    <property type="match status" value="1"/>
</dbReference>
<evidence type="ECO:0000256" key="4">
    <source>
        <dbReference type="RuleBase" id="RU004335"/>
    </source>
</evidence>
<dbReference type="EMBL" id="BQNB010017113">
    <property type="protein sequence ID" value="GJT59471.1"/>
    <property type="molecule type" value="Genomic_DNA"/>
</dbReference>
<name>A0ABQ5F837_9ASTR</name>
<dbReference type="InterPro" id="IPR000490">
    <property type="entry name" value="Glyco_hydro_17"/>
</dbReference>
<dbReference type="Proteomes" id="UP001151760">
    <property type="component" value="Unassembled WGS sequence"/>
</dbReference>